<dbReference type="InterPro" id="IPR011010">
    <property type="entry name" value="DNA_brk_join_enz"/>
</dbReference>
<evidence type="ECO:0000256" key="1">
    <source>
        <dbReference type="ARBA" id="ARBA00023172"/>
    </source>
</evidence>
<dbReference type="RefSeq" id="WP_191313344.1">
    <property type="nucleotide sequence ID" value="NZ_BNCL01000061.1"/>
</dbReference>
<comment type="caution">
    <text evidence="3">The sequence shown here is derived from an EMBL/GenBank/DDBJ whole genome shotgun (WGS) entry which is preliminary data.</text>
</comment>
<gene>
    <name evidence="3" type="ORF">JL111_20530</name>
</gene>
<evidence type="ECO:0000259" key="2">
    <source>
        <dbReference type="PROSITE" id="PS51898"/>
    </source>
</evidence>
<dbReference type="EMBL" id="JAESHT010000059">
    <property type="protein sequence ID" value="MBL3675838.1"/>
    <property type="molecule type" value="Genomic_DNA"/>
</dbReference>
<dbReference type="PROSITE" id="PS51898">
    <property type="entry name" value="TYR_RECOMBINASE"/>
    <property type="match status" value="1"/>
</dbReference>
<keyword evidence="4" id="KW-1185">Reference proteome</keyword>
<name>A0ABS1SAX8_9RHOB</name>
<keyword evidence="1" id="KW-0233">DNA recombination</keyword>
<feature type="domain" description="Tyr recombinase" evidence="2">
    <location>
        <begin position="50"/>
        <end position="248"/>
    </location>
</feature>
<evidence type="ECO:0000313" key="3">
    <source>
        <dbReference type="EMBL" id="MBL3675838.1"/>
    </source>
</evidence>
<dbReference type="Pfam" id="PF00589">
    <property type="entry name" value="Phage_integrase"/>
    <property type="match status" value="1"/>
</dbReference>
<dbReference type="Proteomes" id="UP000644749">
    <property type="component" value="Unassembled WGS sequence"/>
</dbReference>
<evidence type="ECO:0000313" key="4">
    <source>
        <dbReference type="Proteomes" id="UP000644749"/>
    </source>
</evidence>
<protein>
    <submittedName>
        <fullName evidence="3">Tyrosine-type recombinase/integrase</fullName>
    </submittedName>
</protein>
<dbReference type="InterPro" id="IPR013762">
    <property type="entry name" value="Integrase-like_cat_sf"/>
</dbReference>
<dbReference type="Gene3D" id="1.10.443.10">
    <property type="entry name" value="Intergrase catalytic core"/>
    <property type="match status" value="1"/>
</dbReference>
<dbReference type="InterPro" id="IPR002104">
    <property type="entry name" value="Integrase_catalytic"/>
</dbReference>
<reference evidence="3 4" key="1">
    <citation type="submission" date="2021-01" db="EMBL/GenBank/DDBJ databases">
        <title>011410 draft genome.</title>
        <authorList>
            <person name="Lang L."/>
        </authorList>
    </citation>
    <scope>NUCLEOTIDE SEQUENCE [LARGE SCALE GENOMIC DNA]</scope>
    <source>
        <strain evidence="3 4">KCTC 42845</strain>
    </source>
</reference>
<accession>A0ABS1SAX8</accession>
<proteinExistence type="predicted"/>
<organism evidence="3 4">
    <name type="scientific">Paracoccus aerius</name>
    <dbReference type="NCBI Taxonomy" id="1915382"/>
    <lineage>
        <taxon>Bacteria</taxon>
        <taxon>Pseudomonadati</taxon>
        <taxon>Pseudomonadota</taxon>
        <taxon>Alphaproteobacteria</taxon>
        <taxon>Rhodobacterales</taxon>
        <taxon>Paracoccaceae</taxon>
        <taxon>Paracoccus</taxon>
    </lineage>
</organism>
<dbReference type="SUPFAM" id="SSF56349">
    <property type="entry name" value="DNA breaking-rejoining enzymes"/>
    <property type="match status" value="1"/>
</dbReference>
<sequence>MASLLLTLATCFVRPGDAEIKALSKLAAKLATRRQEGMSAKNRDRLRALTDAKALQKLLLLPERLFARAERGADTPRAKLEREDALALAILQACPIRRKNLVEIHLDRNLHRSGDGSVYLIFEEGETKTRRMIEFLLPEDVACMIDRHVATRSPKLCPSGTRWLFPKRDGSAPMPPAQMSTRISTRIRREIGIDFNTHLHRHLAAKILLADRPGSYEVVRRLLGHSSTSSTLSAYVGFEAGTSTKLYADVLAKARTA</sequence>